<evidence type="ECO:0000313" key="2">
    <source>
        <dbReference type="EMBL" id="MDU8998199.1"/>
    </source>
</evidence>
<gene>
    <name evidence="2" type="ORF">PU648_38765</name>
</gene>
<comment type="caution">
    <text evidence="2">The sequence shown here is derived from an EMBL/GenBank/DDBJ whole genome shotgun (WGS) entry which is preliminary data.</text>
</comment>
<accession>A0ABU3UXI9</accession>
<dbReference type="Proteomes" id="UP001257627">
    <property type="component" value="Unassembled WGS sequence"/>
</dbReference>
<reference evidence="2 3" key="1">
    <citation type="submission" date="2023-02" db="EMBL/GenBank/DDBJ databases">
        <authorList>
            <person name="Maleckis M."/>
        </authorList>
    </citation>
    <scope>NUCLEOTIDE SEQUENCE [LARGE SCALE GENOMIC DNA]</scope>
    <source>
        <strain evidence="2 3">P8-A2</strain>
    </source>
</reference>
<dbReference type="EMBL" id="JARAKF010000001">
    <property type="protein sequence ID" value="MDU8998199.1"/>
    <property type="molecule type" value="Genomic_DNA"/>
</dbReference>
<feature type="region of interest" description="Disordered" evidence="1">
    <location>
        <begin position="38"/>
        <end position="61"/>
    </location>
</feature>
<evidence type="ECO:0000313" key="3">
    <source>
        <dbReference type="Proteomes" id="UP001257627"/>
    </source>
</evidence>
<sequence>MTPTTHPVEVTARPLVTAGRTQLLVDCPFCGGVHRHLETGPRRGPCGSRYAVTTTQKDPTP</sequence>
<protein>
    <submittedName>
        <fullName evidence="2">Uncharacterized protein</fullName>
    </submittedName>
</protein>
<keyword evidence="3" id="KW-1185">Reference proteome</keyword>
<organism evidence="2 3">
    <name type="scientific">Streptomyces mirabilis</name>
    <dbReference type="NCBI Taxonomy" id="68239"/>
    <lineage>
        <taxon>Bacteria</taxon>
        <taxon>Bacillati</taxon>
        <taxon>Actinomycetota</taxon>
        <taxon>Actinomycetes</taxon>
        <taxon>Kitasatosporales</taxon>
        <taxon>Streptomycetaceae</taxon>
        <taxon>Streptomyces</taxon>
    </lineage>
</organism>
<feature type="compositionally biased region" description="Polar residues" evidence="1">
    <location>
        <begin position="51"/>
        <end position="61"/>
    </location>
</feature>
<evidence type="ECO:0000256" key="1">
    <source>
        <dbReference type="SAM" id="MobiDB-lite"/>
    </source>
</evidence>
<name>A0ABU3UXI9_9ACTN</name>
<proteinExistence type="predicted"/>
<dbReference type="RefSeq" id="WP_316734997.1">
    <property type="nucleotide sequence ID" value="NZ_JARAKF010000001.1"/>
</dbReference>